<evidence type="ECO:0000259" key="4">
    <source>
        <dbReference type="PROSITE" id="PS50949"/>
    </source>
</evidence>
<sequence>MNIHISNVSGKALYEQIYDQIKQQILEGTLSAGEPLPTIRGLAKDLRISVITTSRAYSDLERDGYIYSVVGRGSFVAERNAEFVREKNIKEMEELIAKSVEIANRCAMSEEEFLDIVKIIYRS</sequence>
<dbReference type="PANTHER" id="PTHR38445">
    <property type="entry name" value="HTH-TYPE TRANSCRIPTIONAL REPRESSOR YTRA"/>
    <property type="match status" value="1"/>
</dbReference>
<dbReference type="AlphaFoldDB" id="A0A9D1E5Y0"/>
<reference evidence="5" key="2">
    <citation type="journal article" date="2021" name="PeerJ">
        <title>Extensive microbial diversity within the chicken gut microbiome revealed by metagenomics and culture.</title>
        <authorList>
            <person name="Gilroy R."/>
            <person name="Ravi A."/>
            <person name="Getino M."/>
            <person name="Pursley I."/>
            <person name="Horton D.L."/>
            <person name="Alikhan N.F."/>
            <person name="Baker D."/>
            <person name="Gharbi K."/>
            <person name="Hall N."/>
            <person name="Watson M."/>
            <person name="Adriaenssens E.M."/>
            <person name="Foster-Nyarko E."/>
            <person name="Jarju S."/>
            <person name="Secka A."/>
            <person name="Antonio M."/>
            <person name="Oren A."/>
            <person name="Chaudhuri R.R."/>
            <person name="La Ragione R."/>
            <person name="Hildebrand F."/>
            <person name="Pallen M.J."/>
        </authorList>
    </citation>
    <scope>NUCLEOTIDE SEQUENCE</scope>
    <source>
        <strain evidence="5">ChiW16-3235</strain>
    </source>
</reference>
<dbReference type="Gene3D" id="1.10.10.10">
    <property type="entry name" value="Winged helix-like DNA-binding domain superfamily/Winged helix DNA-binding domain"/>
    <property type="match status" value="1"/>
</dbReference>
<dbReference type="InterPro" id="IPR036388">
    <property type="entry name" value="WH-like_DNA-bd_sf"/>
</dbReference>
<dbReference type="PROSITE" id="PS50949">
    <property type="entry name" value="HTH_GNTR"/>
    <property type="match status" value="1"/>
</dbReference>
<dbReference type="CDD" id="cd07377">
    <property type="entry name" value="WHTH_GntR"/>
    <property type="match status" value="1"/>
</dbReference>
<evidence type="ECO:0000256" key="3">
    <source>
        <dbReference type="ARBA" id="ARBA00023163"/>
    </source>
</evidence>
<keyword evidence="1" id="KW-0805">Transcription regulation</keyword>
<evidence type="ECO:0000313" key="5">
    <source>
        <dbReference type="EMBL" id="HIR66993.1"/>
    </source>
</evidence>
<reference evidence="5" key="1">
    <citation type="submission" date="2020-10" db="EMBL/GenBank/DDBJ databases">
        <authorList>
            <person name="Gilroy R."/>
        </authorList>
    </citation>
    <scope>NUCLEOTIDE SEQUENCE</scope>
    <source>
        <strain evidence="5">ChiW16-3235</strain>
    </source>
</reference>
<keyword evidence="2" id="KW-0238">DNA-binding</keyword>
<dbReference type="InterPro" id="IPR036390">
    <property type="entry name" value="WH_DNA-bd_sf"/>
</dbReference>
<evidence type="ECO:0000256" key="1">
    <source>
        <dbReference type="ARBA" id="ARBA00023015"/>
    </source>
</evidence>
<dbReference type="GO" id="GO:0003677">
    <property type="term" value="F:DNA binding"/>
    <property type="evidence" value="ECO:0007669"/>
    <property type="project" value="UniProtKB-KW"/>
</dbReference>
<dbReference type="InterPro" id="IPR000524">
    <property type="entry name" value="Tscrpt_reg_HTH_GntR"/>
</dbReference>
<dbReference type="Pfam" id="PF00392">
    <property type="entry name" value="GntR"/>
    <property type="match status" value="1"/>
</dbReference>
<dbReference type="SUPFAM" id="SSF46785">
    <property type="entry name" value="Winged helix' DNA-binding domain"/>
    <property type="match status" value="1"/>
</dbReference>
<dbReference type="Proteomes" id="UP000823913">
    <property type="component" value="Unassembled WGS sequence"/>
</dbReference>
<gene>
    <name evidence="5" type="ORF">IAB94_02960</name>
</gene>
<dbReference type="GO" id="GO:0003700">
    <property type="term" value="F:DNA-binding transcription factor activity"/>
    <property type="evidence" value="ECO:0007669"/>
    <property type="project" value="InterPro"/>
</dbReference>
<dbReference type="EMBL" id="DVHK01000069">
    <property type="protein sequence ID" value="HIR66993.1"/>
    <property type="molecule type" value="Genomic_DNA"/>
</dbReference>
<protein>
    <submittedName>
        <fullName evidence="5">GntR family transcriptional regulator</fullName>
    </submittedName>
</protein>
<dbReference type="SMART" id="SM00345">
    <property type="entry name" value="HTH_GNTR"/>
    <property type="match status" value="1"/>
</dbReference>
<comment type="caution">
    <text evidence="5">The sequence shown here is derived from an EMBL/GenBank/DDBJ whole genome shotgun (WGS) entry which is preliminary data.</text>
</comment>
<feature type="domain" description="HTH gntR-type" evidence="4">
    <location>
        <begin position="11"/>
        <end position="79"/>
    </location>
</feature>
<proteinExistence type="predicted"/>
<dbReference type="PANTHER" id="PTHR38445:SF7">
    <property type="entry name" value="GNTR-FAMILY TRANSCRIPTIONAL REGULATOR"/>
    <property type="match status" value="1"/>
</dbReference>
<evidence type="ECO:0000256" key="2">
    <source>
        <dbReference type="ARBA" id="ARBA00023125"/>
    </source>
</evidence>
<name>A0A9D1E5Y0_9FIRM</name>
<evidence type="ECO:0000313" key="6">
    <source>
        <dbReference type="Proteomes" id="UP000823913"/>
    </source>
</evidence>
<organism evidence="5 6">
    <name type="scientific">Candidatus Coproplasma avicola</name>
    <dbReference type="NCBI Taxonomy" id="2840744"/>
    <lineage>
        <taxon>Bacteria</taxon>
        <taxon>Bacillati</taxon>
        <taxon>Bacillota</taxon>
        <taxon>Clostridia</taxon>
        <taxon>Eubacteriales</taxon>
        <taxon>Candidatus Coproplasma</taxon>
    </lineage>
</organism>
<accession>A0A9D1E5Y0</accession>
<keyword evidence="3" id="KW-0804">Transcription</keyword>